<dbReference type="RefSeq" id="WP_223911414.1">
    <property type="nucleotide sequence ID" value="NZ_AP024238.1"/>
</dbReference>
<proteinExistence type="predicted"/>
<evidence type="ECO:0000259" key="1">
    <source>
        <dbReference type="Pfam" id="PF03372"/>
    </source>
</evidence>
<dbReference type="SUPFAM" id="SSF56219">
    <property type="entry name" value="DNase I-like"/>
    <property type="match status" value="1"/>
</dbReference>
<feature type="domain" description="Endonuclease/exonuclease/phosphatase" evidence="1">
    <location>
        <begin position="9"/>
        <end position="234"/>
    </location>
</feature>
<protein>
    <recommendedName>
        <fullName evidence="1">Endonuclease/exonuclease/phosphatase domain-containing protein</fullName>
    </recommendedName>
</protein>
<dbReference type="Pfam" id="PF03372">
    <property type="entry name" value="Exo_endo_phos"/>
    <property type="match status" value="1"/>
</dbReference>
<dbReference type="PANTHER" id="PTHR14859">
    <property type="entry name" value="CALCOFLUOR WHITE HYPERSENSITIVE PROTEIN PRECURSOR"/>
    <property type="match status" value="1"/>
</dbReference>
<organism evidence="2 3">
    <name type="scientific">Rhodoferax lithotrophicus</name>
    <dbReference type="NCBI Taxonomy" id="2798804"/>
    <lineage>
        <taxon>Bacteria</taxon>
        <taxon>Pseudomonadati</taxon>
        <taxon>Pseudomonadota</taxon>
        <taxon>Betaproteobacteria</taxon>
        <taxon>Burkholderiales</taxon>
        <taxon>Comamonadaceae</taxon>
        <taxon>Rhodoferax</taxon>
    </lineage>
</organism>
<dbReference type="EMBL" id="AP024238">
    <property type="protein sequence ID" value="BCO27030.1"/>
    <property type="molecule type" value="Genomic_DNA"/>
</dbReference>
<dbReference type="InterPro" id="IPR051916">
    <property type="entry name" value="GPI-anchor_lipid_remodeler"/>
</dbReference>
<dbReference type="Gene3D" id="3.60.10.10">
    <property type="entry name" value="Endonuclease/exonuclease/phosphatase"/>
    <property type="match status" value="1"/>
</dbReference>
<evidence type="ECO:0000313" key="2">
    <source>
        <dbReference type="EMBL" id="BCO27030.1"/>
    </source>
</evidence>
<dbReference type="Proteomes" id="UP000824366">
    <property type="component" value="Chromosome"/>
</dbReference>
<dbReference type="InterPro" id="IPR036691">
    <property type="entry name" value="Endo/exonu/phosph_ase_sf"/>
</dbReference>
<gene>
    <name evidence="2" type="ORF">MIZ03_1917</name>
</gene>
<dbReference type="PANTHER" id="PTHR14859:SF1">
    <property type="entry name" value="PGAP2-INTERACTING PROTEIN"/>
    <property type="match status" value="1"/>
</dbReference>
<keyword evidence="3" id="KW-1185">Reference proteome</keyword>
<reference evidence="2 3" key="1">
    <citation type="journal article" date="2021" name="Microbiol. Spectr.">
        <title>A Single Bacterium Capable of Oxidation and Reduction of Iron at Circumneutral pH.</title>
        <authorList>
            <person name="Kato S."/>
            <person name="Ohkuma M."/>
        </authorList>
    </citation>
    <scope>NUCLEOTIDE SEQUENCE [LARGE SCALE GENOMIC DNA]</scope>
    <source>
        <strain evidence="2 3">MIZ03</strain>
    </source>
</reference>
<accession>A0ABN6D4W0</accession>
<sequence>MSRHIIRVATYNIHKGVQGIGPLRRLEIHNLVLAVESLDADVVCLQEVRQHNRREAQRFALWPEQGQADYLAPQGYEAVYRTNAITRHGEHGNALLSRWPVLAHQHEDISDHRLEQRGVLHVTLAVHGQEVHVLVVHLGLVKASRVRQVAQLQRFIAREIPHDAPLLVAGDFNDWGSRVQETLAQVNLYTFGVSQPTFPSRLPLAQLDYVFARGLQPLSLTVPHGRIWWRMSDHLPLIAEFALTD</sequence>
<name>A0ABN6D4W0_9BURK</name>
<evidence type="ECO:0000313" key="3">
    <source>
        <dbReference type="Proteomes" id="UP000824366"/>
    </source>
</evidence>
<dbReference type="InterPro" id="IPR005135">
    <property type="entry name" value="Endo/exonuclease/phosphatase"/>
</dbReference>